<dbReference type="AlphaFoldDB" id="A0A177MFA9"/>
<dbReference type="PANTHER" id="PTHR40942:SF4">
    <property type="entry name" value="CYTOCHROME C5"/>
    <property type="match status" value="1"/>
</dbReference>
<protein>
    <submittedName>
        <fullName evidence="1">Bis(5'-nucleosyl)-tetraphosphatase (Symmetrical)</fullName>
    </submittedName>
</protein>
<accession>A0A177MFA9</accession>
<proteinExistence type="predicted"/>
<comment type="caution">
    <text evidence="1">The sequence shown here is derived from an EMBL/GenBank/DDBJ whole genome shotgun (WGS) entry which is preliminary data.</text>
</comment>
<dbReference type="Proteomes" id="UP000077763">
    <property type="component" value="Unassembled WGS sequence"/>
</dbReference>
<dbReference type="RefSeq" id="WP_064036763.1">
    <property type="nucleotide sequence ID" value="NZ_LUUH01000051.1"/>
</dbReference>
<dbReference type="GO" id="GO:0008803">
    <property type="term" value="F:bis(5'-nucleosyl)-tetraphosphatase (symmetrical) activity"/>
    <property type="evidence" value="ECO:0007669"/>
    <property type="project" value="InterPro"/>
</dbReference>
<gene>
    <name evidence="1" type="ORF">A1353_13750</name>
</gene>
<name>A0A177MFA9_METMH</name>
<dbReference type="PIRSF" id="PIRSF000903">
    <property type="entry name" value="B5n-ttraPtase_sm"/>
    <property type="match status" value="1"/>
</dbReference>
<evidence type="ECO:0000313" key="1">
    <source>
        <dbReference type="EMBL" id="OAI04321.1"/>
    </source>
</evidence>
<dbReference type="NCBIfam" id="NF001204">
    <property type="entry name" value="PRK00166.1"/>
    <property type="match status" value="1"/>
</dbReference>
<evidence type="ECO:0000313" key="2">
    <source>
        <dbReference type="Proteomes" id="UP000077763"/>
    </source>
</evidence>
<dbReference type="EMBL" id="LUUH01000051">
    <property type="protein sequence ID" value="OAI04321.1"/>
    <property type="molecule type" value="Genomic_DNA"/>
</dbReference>
<dbReference type="PANTHER" id="PTHR40942">
    <property type="match status" value="1"/>
</dbReference>
<organism evidence="1 2">
    <name type="scientific">Methylomonas methanica</name>
    <dbReference type="NCBI Taxonomy" id="421"/>
    <lineage>
        <taxon>Bacteria</taxon>
        <taxon>Pseudomonadati</taxon>
        <taxon>Pseudomonadota</taxon>
        <taxon>Gammaproteobacteria</taxon>
        <taxon>Methylococcales</taxon>
        <taxon>Methylococcaceae</taxon>
        <taxon>Methylomonas</taxon>
    </lineage>
</organism>
<dbReference type="InterPro" id="IPR029052">
    <property type="entry name" value="Metallo-depent_PP-like"/>
</dbReference>
<dbReference type="InterPro" id="IPR004617">
    <property type="entry name" value="ApaH"/>
</dbReference>
<reference evidence="1 2" key="1">
    <citation type="submission" date="2016-03" db="EMBL/GenBank/DDBJ databases">
        <authorList>
            <person name="Ploux O."/>
        </authorList>
    </citation>
    <scope>NUCLEOTIDE SEQUENCE [LARGE SCALE GENOMIC DNA]</scope>
    <source>
        <strain evidence="1 2">R-45371</strain>
    </source>
</reference>
<dbReference type="SUPFAM" id="SSF56300">
    <property type="entry name" value="Metallo-dependent phosphatases"/>
    <property type="match status" value="1"/>
</dbReference>
<dbReference type="Gene3D" id="3.60.21.10">
    <property type="match status" value="1"/>
</dbReference>
<sequence>MTTYAIGSVNGDYRTLMQLLTTIGFDPLADRLWFAGNLVNQGPDSLQVLRYIKSLGKAAVVVLGKQELHLLSVALGYAQLGPDDTLAEILNAPDRDELLKWLRLRSLIHHDSKLNFTLVNAGLPGEWTFSQALTFAYEVESVLSGSNYAAFLENRKQDQSRWHAKLRGWKRLNFIANAYTQMAYCNEQGKLDFKAAGPIDSQPAGLMPWYRVPNRLTSQLNVVFADDAHFADSVYAGFHPLAGLSALQLSTPTATIAVTP</sequence>